<evidence type="ECO:0000259" key="1">
    <source>
        <dbReference type="SMART" id="SM00857"/>
    </source>
</evidence>
<accession>D2R009</accession>
<dbReference type="Proteomes" id="UP000001887">
    <property type="component" value="Chromosome"/>
</dbReference>
<dbReference type="STRING" id="530564.Psta_3719"/>
<feature type="domain" description="Resolvase/invertase-type recombinase catalytic" evidence="1">
    <location>
        <begin position="19"/>
        <end position="131"/>
    </location>
</feature>
<dbReference type="GO" id="GO:0003677">
    <property type="term" value="F:DNA binding"/>
    <property type="evidence" value="ECO:0007669"/>
    <property type="project" value="InterPro"/>
</dbReference>
<gene>
    <name evidence="2" type="ordered locus">Psta_3719</name>
</gene>
<dbReference type="Pfam" id="PF00239">
    <property type="entry name" value="Resolvase"/>
    <property type="match status" value="1"/>
</dbReference>
<dbReference type="InterPro" id="IPR006119">
    <property type="entry name" value="Resolv_N"/>
</dbReference>
<dbReference type="HOGENOM" id="CLU_1702633_0_0_0"/>
<dbReference type="AlphaFoldDB" id="D2R009"/>
<keyword evidence="3" id="KW-1185">Reference proteome</keyword>
<evidence type="ECO:0000313" key="3">
    <source>
        <dbReference type="Proteomes" id="UP000001887"/>
    </source>
</evidence>
<dbReference type="EMBL" id="CP001848">
    <property type="protein sequence ID" value="ADB18374.1"/>
    <property type="molecule type" value="Genomic_DNA"/>
</dbReference>
<protein>
    <recommendedName>
        <fullName evidence="1">Resolvase/invertase-type recombinase catalytic domain-containing protein</fullName>
    </recommendedName>
</protein>
<dbReference type="eggNOG" id="COG1961">
    <property type="taxonomic scope" value="Bacteria"/>
</dbReference>
<dbReference type="SUPFAM" id="SSF53041">
    <property type="entry name" value="Resolvase-like"/>
    <property type="match status" value="1"/>
</dbReference>
<dbReference type="Gene3D" id="3.40.50.1390">
    <property type="entry name" value="Resolvase, N-terminal catalytic domain"/>
    <property type="match status" value="1"/>
</dbReference>
<dbReference type="InterPro" id="IPR036162">
    <property type="entry name" value="Resolvase-like_N_sf"/>
</dbReference>
<dbReference type="GO" id="GO:0000150">
    <property type="term" value="F:DNA strand exchange activity"/>
    <property type="evidence" value="ECO:0007669"/>
    <property type="project" value="InterPro"/>
</dbReference>
<dbReference type="OrthoDB" id="210736at2"/>
<proteinExistence type="predicted"/>
<name>D2R009_PIRSD</name>
<reference evidence="2 3" key="1">
    <citation type="journal article" date="2009" name="Stand. Genomic Sci.">
        <title>Complete genome sequence of Pirellula staleyi type strain (ATCC 27377).</title>
        <authorList>
            <person name="Clum A."/>
            <person name="Tindall B.J."/>
            <person name="Sikorski J."/>
            <person name="Ivanova N."/>
            <person name="Mavrommatis K."/>
            <person name="Lucas S."/>
            <person name="Glavina del Rio T."/>
            <person name="Nolan M."/>
            <person name="Chen F."/>
            <person name="Tice H."/>
            <person name="Pitluck S."/>
            <person name="Cheng J.F."/>
            <person name="Chertkov O."/>
            <person name="Brettin T."/>
            <person name="Han C."/>
            <person name="Detter J.C."/>
            <person name="Kuske C."/>
            <person name="Bruce D."/>
            <person name="Goodwin L."/>
            <person name="Ovchinikova G."/>
            <person name="Pati A."/>
            <person name="Mikhailova N."/>
            <person name="Chen A."/>
            <person name="Palaniappan K."/>
            <person name="Land M."/>
            <person name="Hauser L."/>
            <person name="Chang Y.J."/>
            <person name="Jeffries C.D."/>
            <person name="Chain P."/>
            <person name="Rohde M."/>
            <person name="Goker M."/>
            <person name="Bristow J."/>
            <person name="Eisen J.A."/>
            <person name="Markowitz V."/>
            <person name="Hugenholtz P."/>
            <person name="Kyrpides N.C."/>
            <person name="Klenk H.P."/>
            <person name="Lapidus A."/>
        </authorList>
    </citation>
    <scope>NUCLEOTIDE SEQUENCE [LARGE SCALE GENOMIC DNA]</scope>
    <source>
        <strain evidence="3">ATCC 27377 / DSM 6068 / ICPB 4128</strain>
    </source>
</reference>
<dbReference type="SMART" id="SM00857">
    <property type="entry name" value="Resolvase"/>
    <property type="match status" value="1"/>
</dbReference>
<sequence length="154" mass="17666">MYLRNKDEVRPRNGRVLVEVIVARISGCKNQTELSLQDQVDHGKAVARELYSGTIEFRIVDTKGKGERLDRPELCEIEELIRSGKVDLLIFEDVGRLVRGTDAFRLCGIAVNHGVRVISPNDFLDTAEEDWEKYLFDACKEHMQHNSHTSKRLK</sequence>
<organism evidence="2 3">
    <name type="scientific">Pirellula staleyi (strain ATCC 27377 / DSM 6068 / ICPB 4128)</name>
    <name type="common">Pirella staleyi</name>
    <dbReference type="NCBI Taxonomy" id="530564"/>
    <lineage>
        <taxon>Bacteria</taxon>
        <taxon>Pseudomonadati</taxon>
        <taxon>Planctomycetota</taxon>
        <taxon>Planctomycetia</taxon>
        <taxon>Pirellulales</taxon>
        <taxon>Pirellulaceae</taxon>
        <taxon>Pirellula</taxon>
    </lineage>
</organism>
<dbReference type="KEGG" id="psl:Psta_3719"/>
<evidence type="ECO:0000313" key="2">
    <source>
        <dbReference type="EMBL" id="ADB18374.1"/>
    </source>
</evidence>